<protein>
    <submittedName>
        <fullName evidence="2">SagB/ThcOx family dehydrogenase</fullName>
    </submittedName>
</protein>
<organism evidence="2">
    <name type="scientific">Desulfomonile tiedjei</name>
    <dbReference type="NCBI Taxonomy" id="2358"/>
    <lineage>
        <taxon>Bacteria</taxon>
        <taxon>Pseudomonadati</taxon>
        <taxon>Thermodesulfobacteriota</taxon>
        <taxon>Desulfomonilia</taxon>
        <taxon>Desulfomonilales</taxon>
        <taxon>Desulfomonilaceae</taxon>
        <taxon>Desulfomonile</taxon>
    </lineage>
</organism>
<dbReference type="PANTHER" id="PTHR43745:SF2">
    <property type="entry name" value="NITROREDUCTASE MJ1384-RELATED"/>
    <property type="match status" value="1"/>
</dbReference>
<dbReference type="CDD" id="cd02142">
    <property type="entry name" value="McbC_SagB-like_oxidoreductase"/>
    <property type="match status" value="2"/>
</dbReference>
<gene>
    <name evidence="2" type="ORF">ENV54_00260</name>
</gene>
<sequence>MLAWPPIRLALHPTPSKCCLPGKRSMKISSGNIVTSCPRCTPKCHGEVERPPNIQERQMTISAADYHRATSYDRLKMTGHALDWSNQPSVFKSYIGQPLISLPDDQSFSRATLWDVLGHDDPLDRKSEIDLSCLSRVLVLTHTITAKARYGGADFFYRSVASAGALYPFELYVAVLDVAGIAPGVYHHQPATRSVALLRRGYSGRELSQLAPDVSAGTAKAVFFISSIFFRSSWKYRERAYRYHLLDSGHLLENLILALRSEGLSYRVAFDFDDKGLNEFLGFDQEREGCLAAAAAASGVSAPSHVDAETSLEFPGPHLPVCSRVAPRETQYPAIKAIHEASFRSNRPDVPPDVLKALGLKPRSWKPLPRPRQSLEPMSLPEALIKRRSMRNFVKTILPRDHLSLLLDAVCYDAMSHEHGAPPSPDAIAVGFLAGNVEGLEPGFYLLDRRNRSFGLVQSGFFAPSMAHICLDQQWLANCALHFLFLTNLTVLERAYGPRGYRYAMLQAGSLGQRLYLAATSIRLGCCGIGAFYDDEAAQLLGLGDESRVLYVAAAGPVRKWVEPMKQNG</sequence>
<comment type="caution">
    <text evidence="2">The sequence shown here is derived from an EMBL/GenBank/DDBJ whole genome shotgun (WGS) entry which is preliminary data.</text>
</comment>
<dbReference type="Pfam" id="PF00881">
    <property type="entry name" value="Nitroreductase"/>
    <property type="match status" value="2"/>
</dbReference>
<accession>A0A7C4EQM7</accession>
<dbReference type="EMBL" id="DTGT01000009">
    <property type="protein sequence ID" value="HGH59709.1"/>
    <property type="molecule type" value="Genomic_DNA"/>
</dbReference>
<feature type="domain" description="Nitroreductase" evidence="1">
    <location>
        <begin position="386"/>
        <end position="555"/>
    </location>
</feature>
<dbReference type="InterPro" id="IPR000415">
    <property type="entry name" value="Nitroreductase-like"/>
</dbReference>
<feature type="domain" description="Nitroreductase" evidence="1">
    <location>
        <begin position="148"/>
        <end position="288"/>
    </location>
</feature>
<reference evidence="2" key="1">
    <citation type="journal article" date="2020" name="mSystems">
        <title>Genome- and Community-Level Interaction Insights into Carbon Utilization and Element Cycling Functions of Hydrothermarchaeota in Hydrothermal Sediment.</title>
        <authorList>
            <person name="Zhou Z."/>
            <person name="Liu Y."/>
            <person name="Xu W."/>
            <person name="Pan J."/>
            <person name="Luo Z.H."/>
            <person name="Li M."/>
        </authorList>
    </citation>
    <scope>NUCLEOTIDE SEQUENCE [LARGE SCALE GENOMIC DNA]</scope>
    <source>
        <strain evidence="2">SpSt-769</strain>
    </source>
</reference>
<dbReference type="GO" id="GO:0016491">
    <property type="term" value="F:oxidoreductase activity"/>
    <property type="evidence" value="ECO:0007669"/>
    <property type="project" value="InterPro"/>
</dbReference>
<evidence type="ECO:0000313" key="2">
    <source>
        <dbReference type="EMBL" id="HGH59709.1"/>
    </source>
</evidence>
<dbReference type="InterPro" id="IPR029479">
    <property type="entry name" value="Nitroreductase"/>
</dbReference>
<dbReference type="PANTHER" id="PTHR43745">
    <property type="entry name" value="NITROREDUCTASE MJ1384-RELATED"/>
    <property type="match status" value="1"/>
</dbReference>
<proteinExistence type="predicted"/>
<dbReference type="NCBIfam" id="TIGR03605">
    <property type="entry name" value="antibiot_sagB"/>
    <property type="match status" value="1"/>
</dbReference>
<dbReference type="SUPFAM" id="SSF55469">
    <property type="entry name" value="FMN-dependent nitroreductase-like"/>
    <property type="match status" value="2"/>
</dbReference>
<evidence type="ECO:0000259" key="1">
    <source>
        <dbReference type="Pfam" id="PF00881"/>
    </source>
</evidence>
<dbReference type="Gene3D" id="3.40.109.10">
    <property type="entry name" value="NADH Oxidase"/>
    <property type="match status" value="2"/>
</dbReference>
<dbReference type="InterPro" id="IPR020051">
    <property type="entry name" value="SagB-type_dehydrogenase"/>
</dbReference>
<dbReference type="AlphaFoldDB" id="A0A7C4EQM7"/>
<name>A0A7C4EQM7_9BACT</name>
<dbReference type="InterPro" id="IPR052544">
    <property type="entry name" value="Bacteriocin_Proc_Enz"/>
</dbReference>